<name>A0A3N2RH46_LYSEN</name>
<feature type="transmembrane region" description="Helical" evidence="1">
    <location>
        <begin position="77"/>
        <end position="97"/>
    </location>
</feature>
<accession>A0A3N2RH46</accession>
<organism evidence="2 3">
    <name type="scientific">Lysobacter enzymogenes</name>
    <dbReference type="NCBI Taxonomy" id="69"/>
    <lineage>
        <taxon>Bacteria</taxon>
        <taxon>Pseudomonadati</taxon>
        <taxon>Pseudomonadota</taxon>
        <taxon>Gammaproteobacteria</taxon>
        <taxon>Lysobacterales</taxon>
        <taxon>Lysobacteraceae</taxon>
        <taxon>Lysobacter</taxon>
    </lineage>
</organism>
<evidence type="ECO:0008006" key="4">
    <source>
        <dbReference type="Google" id="ProtNLM"/>
    </source>
</evidence>
<dbReference type="Proteomes" id="UP000275910">
    <property type="component" value="Unassembled WGS sequence"/>
</dbReference>
<sequence length="101" mass="10561">MSKTRAGAGTATLAALATLAVVAAAASVLLMYSCGLHPQLSPPQTQFWRFHPASLRQFCGPADTGRYLLAGGWRHPMPLAFVLLAAIAAARAVRAGFRGRG</sequence>
<keyword evidence="1" id="KW-1133">Transmembrane helix</keyword>
<evidence type="ECO:0000313" key="2">
    <source>
        <dbReference type="EMBL" id="ROU06810.1"/>
    </source>
</evidence>
<dbReference type="AlphaFoldDB" id="A0A3N2RH46"/>
<dbReference type="PROSITE" id="PS51257">
    <property type="entry name" value="PROKAR_LIPOPROTEIN"/>
    <property type="match status" value="1"/>
</dbReference>
<evidence type="ECO:0000313" key="3">
    <source>
        <dbReference type="Proteomes" id="UP000275910"/>
    </source>
</evidence>
<gene>
    <name evidence="2" type="ORF">D9T17_11895</name>
</gene>
<keyword evidence="1" id="KW-0472">Membrane</keyword>
<dbReference type="EMBL" id="RCTY01000029">
    <property type="protein sequence ID" value="ROU06810.1"/>
    <property type="molecule type" value="Genomic_DNA"/>
</dbReference>
<evidence type="ECO:0000256" key="1">
    <source>
        <dbReference type="SAM" id="Phobius"/>
    </source>
</evidence>
<protein>
    <recommendedName>
        <fullName evidence="4">Transmembrane protein</fullName>
    </recommendedName>
</protein>
<dbReference type="RefSeq" id="WP_123647612.1">
    <property type="nucleotide sequence ID" value="NZ_RCTY01000029.1"/>
</dbReference>
<keyword evidence="1" id="KW-0812">Transmembrane</keyword>
<proteinExistence type="predicted"/>
<reference evidence="2 3" key="1">
    <citation type="submission" date="2018-10" db="EMBL/GenBank/DDBJ databases">
        <title>The genome of Lysobacter enzymogenes OH11.</title>
        <authorList>
            <person name="Liu F."/>
            <person name="Zhao Y."/>
            <person name="Qian G."/>
            <person name="Chen Y."/>
            <person name="Xu H."/>
        </authorList>
    </citation>
    <scope>NUCLEOTIDE SEQUENCE [LARGE SCALE GENOMIC DNA]</scope>
    <source>
        <strain evidence="2 3">OH11</strain>
    </source>
</reference>
<comment type="caution">
    <text evidence="2">The sequence shown here is derived from an EMBL/GenBank/DDBJ whole genome shotgun (WGS) entry which is preliminary data.</text>
</comment>